<accession>A0A5J5D3P6</accession>
<comment type="caution">
    <text evidence="1">The sequence shown here is derived from an EMBL/GenBank/DDBJ whole genome shotgun (WGS) entry which is preliminary data.</text>
</comment>
<dbReference type="Proteomes" id="UP000327493">
    <property type="component" value="Chromosome 10"/>
</dbReference>
<proteinExistence type="predicted"/>
<reference evidence="1 2" key="1">
    <citation type="submission" date="2019-08" db="EMBL/GenBank/DDBJ databases">
        <title>A chromosome-level genome assembly, high-density linkage maps, and genome scans reveal the genomic architecture of hybrid incompatibilities underlying speciation via character displacement in darters (Percidae: Etheostominae).</title>
        <authorList>
            <person name="Moran R.L."/>
            <person name="Catchen J.M."/>
            <person name="Fuller R.C."/>
        </authorList>
    </citation>
    <scope>NUCLEOTIDE SEQUENCE [LARGE SCALE GENOMIC DNA]</scope>
    <source>
        <strain evidence="1">EspeVRDwgs_2016</strain>
        <tissue evidence="1">Muscle</tissue>
    </source>
</reference>
<dbReference type="AlphaFoldDB" id="A0A5J5D3P6"/>
<evidence type="ECO:0000313" key="2">
    <source>
        <dbReference type="Proteomes" id="UP000327493"/>
    </source>
</evidence>
<dbReference type="PANTHER" id="PTHR45913:SF11">
    <property type="entry name" value="EPM2A-INTERACTING PROTEIN 1"/>
    <property type="match status" value="1"/>
</dbReference>
<evidence type="ECO:0000313" key="1">
    <source>
        <dbReference type="EMBL" id="KAA8588667.1"/>
    </source>
</evidence>
<gene>
    <name evidence="1" type="ORF">FQN60_010012</name>
</gene>
<organism evidence="1 2">
    <name type="scientific">Etheostoma spectabile</name>
    <name type="common">orangethroat darter</name>
    <dbReference type="NCBI Taxonomy" id="54343"/>
    <lineage>
        <taxon>Eukaryota</taxon>
        <taxon>Metazoa</taxon>
        <taxon>Chordata</taxon>
        <taxon>Craniata</taxon>
        <taxon>Vertebrata</taxon>
        <taxon>Euteleostomi</taxon>
        <taxon>Actinopterygii</taxon>
        <taxon>Neopterygii</taxon>
        <taxon>Teleostei</taxon>
        <taxon>Neoteleostei</taxon>
        <taxon>Acanthomorphata</taxon>
        <taxon>Eupercaria</taxon>
        <taxon>Perciformes</taxon>
        <taxon>Percoidei</taxon>
        <taxon>Percidae</taxon>
        <taxon>Etheostomatinae</taxon>
        <taxon>Etheostoma</taxon>
    </lineage>
</organism>
<name>A0A5J5D3P6_9PERO</name>
<sequence>MDTAQPSIFIRGVKADFTVNEVVLDVAAMHGTTKGKEIFEAVKRSVSKTKLPWGKLVGLTALMAHLRCVDKKQAWFEYRRTKCKKKL</sequence>
<keyword evidence="2" id="KW-1185">Reference proteome</keyword>
<dbReference type="EMBL" id="VOFY01000010">
    <property type="protein sequence ID" value="KAA8588667.1"/>
    <property type="molecule type" value="Genomic_DNA"/>
</dbReference>
<dbReference type="PANTHER" id="PTHR45913">
    <property type="entry name" value="EPM2A-INTERACTING PROTEIN 1"/>
    <property type="match status" value="1"/>
</dbReference>
<protein>
    <submittedName>
        <fullName evidence="1">Uncharacterized protein</fullName>
    </submittedName>
</protein>